<keyword evidence="3 5" id="KW-0413">Isomerase</keyword>
<dbReference type="PANTHER" id="PTHR43246">
    <property type="entry name" value="PEPTIDYL-PROLYL CIS-TRANS ISOMERASE CYP38, CHLOROPLASTIC"/>
    <property type="match status" value="1"/>
</dbReference>
<dbReference type="PIRSF" id="PIRSF001467">
    <property type="entry name" value="Peptidylpro_ismrse"/>
    <property type="match status" value="1"/>
</dbReference>
<evidence type="ECO:0000259" key="4">
    <source>
        <dbReference type="PROSITE" id="PS50072"/>
    </source>
</evidence>
<evidence type="ECO:0000313" key="5">
    <source>
        <dbReference type="EMBL" id="MPL70613.1"/>
    </source>
</evidence>
<organism evidence="5">
    <name type="scientific">bioreactor metagenome</name>
    <dbReference type="NCBI Taxonomy" id="1076179"/>
    <lineage>
        <taxon>unclassified sequences</taxon>
        <taxon>metagenomes</taxon>
        <taxon>ecological metagenomes</taxon>
    </lineage>
</organism>
<dbReference type="PRINTS" id="PR00153">
    <property type="entry name" value="CSAPPISMRASE"/>
</dbReference>
<dbReference type="PROSITE" id="PS00170">
    <property type="entry name" value="CSA_PPIASE_1"/>
    <property type="match status" value="1"/>
</dbReference>
<feature type="domain" description="PPIase cyclophilin-type" evidence="4">
    <location>
        <begin position="17"/>
        <end position="172"/>
    </location>
</feature>
<dbReference type="InterPro" id="IPR020892">
    <property type="entry name" value="Cyclophilin-type_PPIase_CS"/>
</dbReference>
<dbReference type="InterPro" id="IPR044665">
    <property type="entry name" value="E_coli_cyclophilin_A-like"/>
</dbReference>
<dbReference type="EC" id="5.2.1.8" evidence="1"/>
<dbReference type="Gene3D" id="2.40.100.10">
    <property type="entry name" value="Cyclophilin-like"/>
    <property type="match status" value="1"/>
</dbReference>
<evidence type="ECO:0000256" key="2">
    <source>
        <dbReference type="ARBA" id="ARBA00023110"/>
    </source>
</evidence>
<proteinExistence type="predicted"/>
<dbReference type="AlphaFoldDB" id="A0A644TUH9"/>
<evidence type="ECO:0000256" key="1">
    <source>
        <dbReference type="ARBA" id="ARBA00013194"/>
    </source>
</evidence>
<dbReference type="GO" id="GO:0006457">
    <property type="term" value="P:protein folding"/>
    <property type="evidence" value="ECO:0007669"/>
    <property type="project" value="InterPro"/>
</dbReference>
<comment type="caution">
    <text evidence="5">The sequence shown here is derived from an EMBL/GenBank/DDBJ whole genome shotgun (WGS) entry which is preliminary data.</text>
</comment>
<evidence type="ECO:0000256" key="3">
    <source>
        <dbReference type="ARBA" id="ARBA00023235"/>
    </source>
</evidence>
<dbReference type="CDD" id="cd01920">
    <property type="entry name" value="cyclophilin_EcCYP_like"/>
    <property type="match status" value="1"/>
</dbReference>
<keyword evidence="2" id="KW-0697">Rotamase</keyword>
<gene>
    <name evidence="5" type="primary">ppiB_5</name>
    <name evidence="5" type="ORF">SDC9_16372</name>
</gene>
<dbReference type="InterPro" id="IPR029000">
    <property type="entry name" value="Cyclophilin-like_dom_sf"/>
</dbReference>
<dbReference type="GO" id="GO:0003755">
    <property type="term" value="F:peptidyl-prolyl cis-trans isomerase activity"/>
    <property type="evidence" value="ECO:0007669"/>
    <property type="project" value="UniProtKB-KW"/>
</dbReference>
<dbReference type="EMBL" id="VSSQ01000054">
    <property type="protein sequence ID" value="MPL70613.1"/>
    <property type="molecule type" value="Genomic_DNA"/>
</dbReference>
<dbReference type="Pfam" id="PF00160">
    <property type="entry name" value="Pro_isomerase"/>
    <property type="match status" value="1"/>
</dbReference>
<name>A0A644TUH9_9ZZZZ</name>
<dbReference type="InterPro" id="IPR002130">
    <property type="entry name" value="Cyclophilin-type_PPIase_dom"/>
</dbReference>
<dbReference type="PROSITE" id="PS50072">
    <property type="entry name" value="CSA_PPIASE_2"/>
    <property type="match status" value="1"/>
</dbReference>
<sequence>MPAKGGEMANSKVKLITSLGEIELEVFDDRTPVTAANFLDYVRAGFYDGTIFHRVIPGFVAQGGGFVPGMEQKRTKDPIVNEAAKGPSNARGTLSMARTPHPDSATSQFFINFSDNTSLDYRGPGPGAGYCVFAQVTKGMDVVDAMAAVPTGRRPPHADVPKEDIVVIAAKIL</sequence>
<accession>A0A644TUH9</accession>
<dbReference type="SUPFAM" id="SSF50891">
    <property type="entry name" value="Cyclophilin-like"/>
    <property type="match status" value="1"/>
</dbReference>
<protein>
    <recommendedName>
        <fullName evidence="1">peptidylprolyl isomerase</fullName>
        <ecNumber evidence="1">5.2.1.8</ecNumber>
    </recommendedName>
</protein>
<reference evidence="5" key="1">
    <citation type="submission" date="2019-08" db="EMBL/GenBank/DDBJ databases">
        <authorList>
            <person name="Kucharzyk K."/>
            <person name="Murdoch R.W."/>
            <person name="Higgins S."/>
            <person name="Loffler F."/>
        </authorList>
    </citation>
    <scope>NUCLEOTIDE SEQUENCE</scope>
</reference>
<dbReference type="InterPro" id="IPR024936">
    <property type="entry name" value="Cyclophilin-type_PPIase"/>
</dbReference>